<evidence type="ECO:0000313" key="1">
    <source>
        <dbReference type="EMBL" id="CAG1832503.1"/>
    </source>
</evidence>
<dbReference type="Gramene" id="Ma08_t23450.1">
    <property type="protein sequence ID" value="Ma08_p23450.1"/>
    <property type="gene ID" value="Ma08_g23450"/>
</dbReference>
<name>A0A804K9X3_MUSAM</name>
<dbReference type="EnsemblPlants" id="Ma08_t23450.1">
    <property type="protein sequence ID" value="Ma08_p23450.1"/>
    <property type="gene ID" value="Ma08_g23450"/>
</dbReference>
<organism evidence="2 3">
    <name type="scientific">Musa acuminata subsp. malaccensis</name>
    <name type="common">Wild banana</name>
    <name type="synonym">Musa malaccensis</name>
    <dbReference type="NCBI Taxonomy" id="214687"/>
    <lineage>
        <taxon>Eukaryota</taxon>
        <taxon>Viridiplantae</taxon>
        <taxon>Streptophyta</taxon>
        <taxon>Embryophyta</taxon>
        <taxon>Tracheophyta</taxon>
        <taxon>Spermatophyta</taxon>
        <taxon>Magnoliopsida</taxon>
        <taxon>Liliopsida</taxon>
        <taxon>Zingiberales</taxon>
        <taxon>Musaceae</taxon>
        <taxon>Musa</taxon>
    </lineage>
</organism>
<dbReference type="AlphaFoldDB" id="A0A804K9X3"/>
<sequence length="96" mass="10863">MDRVNLPVHQEGLPGSPVRLVDRTAPRLGPACDPTVPYRVGKGAYLSRLPHSNDKFDRGFETLTNRGRKRNSNPFGSVISDRVVRLDEIKELYSFR</sequence>
<dbReference type="EMBL" id="HG996472">
    <property type="protein sequence ID" value="CAG1832503.1"/>
    <property type="molecule type" value="Genomic_DNA"/>
</dbReference>
<reference evidence="1" key="1">
    <citation type="submission" date="2021-03" db="EMBL/GenBank/DDBJ databases">
        <authorList>
            <consortium name="Genoscope - CEA"/>
            <person name="William W."/>
        </authorList>
    </citation>
    <scope>NUCLEOTIDE SEQUENCE</scope>
    <source>
        <strain evidence="1">Doubled-haploid Pahang</strain>
    </source>
</reference>
<reference evidence="2" key="2">
    <citation type="submission" date="2021-05" db="UniProtKB">
        <authorList>
            <consortium name="EnsemblPlants"/>
        </authorList>
    </citation>
    <scope>IDENTIFICATION</scope>
    <source>
        <strain evidence="2">subsp. malaccensis</strain>
    </source>
</reference>
<proteinExistence type="predicted"/>
<keyword evidence="3" id="KW-1185">Reference proteome</keyword>
<protein>
    <submittedName>
        <fullName evidence="1">(wild Malaysian banana) hypothetical protein</fullName>
    </submittedName>
</protein>
<evidence type="ECO:0000313" key="3">
    <source>
        <dbReference type="Proteomes" id="UP000012960"/>
    </source>
</evidence>
<dbReference type="InParanoid" id="A0A804K9X3"/>
<gene>
    <name evidence="1" type="ORF">GSMUA_84230.1</name>
</gene>
<evidence type="ECO:0000313" key="2">
    <source>
        <dbReference type="EnsemblPlants" id="Ma08_p23450.1"/>
    </source>
</evidence>
<dbReference type="Proteomes" id="UP000012960">
    <property type="component" value="Unplaced"/>
</dbReference>
<accession>A0A804K9X3</accession>